<accession>C8X658</accession>
<dbReference type="GO" id="GO:0008324">
    <property type="term" value="F:monoatomic cation transmembrane transporter activity"/>
    <property type="evidence" value="ECO:0007669"/>
    <property type="project" value="InterPro"/>
</dbReference>
<dbReference type="OrthoDB" id="5242677at2"/>
<organism evidence="2 3">
    <name type="scientific">Nakamurella multipartita (strain ATCC 700099 / DSM 44233 / CIP 104796 / JCM 9543 / NBRC 105858 / Y-104)</name>
    <name type="common">Microsphaera multipartita</name>
    <dbReference type="NCBI Taxonomy" id="479431"/>
    <lineage>
        <taxon>Bacteria</taxon>
        <taxon>Bacillati</taxon>
        <taxon>Actinomycetota</taxon>
        <taxon>Actinomycetes</taxon>
        <taxon>Nakamurellales</taxon>
        <taxon>Nakamurellaceae</taxon>
        <taxon>Nakamurella</taxon>
    </lineage>
</organism>
<gene>
    <name evidence="2" type="ordered locus">Namu_0407</name>
</gene>
<dbReference type="RefSeq" id="WP_015745747.1">
    <property type="nucleotide sequence ID" value="NC_013235.1"/>
</dbReference>
<dbReference type="eggNOG" id="COG0490">
    <property type="taxonomic scope" value="Bacteria"/>
</dbReference>
<sequence>MDVTETLLPGVGIRYEFVTRSGAHIGLISRRDGRIDVGVYDRSDADVWIELVRLTPAEADTLAELLGAPRIAERFADLTREIPGLVAAQVEIEPGSTFAGRTLGETRARSRTGASVVAVVRSAGVVAAPTPSQPLTAGDVLVVLGTEDGIAALRRILTGVG</sequence>
<dbReference type="Proteomes" id="UP000002218">
    <property type="component" value="Chromosome"/>
</dbReference>
<dbReference type="PANTHER" id="PTHR30445">
    <property type="entry name" value="K(+)_H(+) ANTIPORTER SUBUNIT KHTT"/>
    <property type="match status" value="1"/>
</dbReference>
<feature type="domain" description="RCK C-terminal" evidence="1">
    <location>
        <begin position="73"/>
        <end position="159"/>
    </location>
</feature>
<dbReference type="Gene3D" id="3.30.70.1450">
    <property type="entry name" value="Regulator of K+ conductance, C-terminal domain"/>
    <property type="match status" value="1"/>
</dbReference>
<evidence type="ECO:0000259" key="1">
    <source>
        <dbReference type="PROSITE" id="PS51202"/>
    </source>
</evidence>
<reference evidence="3" key="1">
    <citation type="submission" date="2009-09" db="EMBL/GenBank/DDBJ databases">
        <title>The complete genome of Nakamurella multipartita DSM 44233.</title>
        <authorList>
            <consortium name="US DOE Joint Genome Institute (JGI-PGF)"/>
            <person name="Lucas S."/>
            <person name="Copeland A."/>
            <person name="Lapidus A."/>
            <person name="Glavina del Rio T."/>
            <person name="Dalin E."/>
            <person name="Tice H."/>
            <person name="Bruce D."/>
            <person name="Goodwin L."/>
            <person name="Pitluck S."/>
            <person name="Kyrpides N."/>
            <person name="Mavromatis K."/>
            <person name="Ivanova N."/>
            <person name="Ovchinnikova G."/>
            <person name="Sims D."/>
            <person name="Meincke L."/>
            <person name="Brettin T."/>
            <person name="Detter J.C."/>
            <person name="Han C."/>
            <person name="Larimer F."/>
            <person name="Land M."/>
            <person name="Hauser L."/>
            <person name="Markowitz V."/>
            <person name="Cheng J.-F."/>
            <person name="Hugenholtz P."/>
            <person name="Woyke T."/>
            <person name="Wu D."/>
            <person name="Klenk H.-P."/>
            <person name="Eisen J.A."/>
        </authorList>
    </citation>
    <scope>NUCLEOTIDE SEQUENCE [LARGE SCALE GENOMIC DNA]</scope>
    <source>
        <strain evidence="3">ATCC 700099 / DSM 44233 / CIP 104796 / JCM 9543 / NBRC 105858 / Y-104</strain>
    </source>
</reference>
<dbReference type="KEGG" id="nml:Namu_0407"/>
<dbReference type="InterPro" id="IPR058776">
    <property type="entry name" value="KhtT-like_N"/>
</dbReference>
<evidence type="ECO:0000313" key="3">
    <source>
        <dbReference type="Proteomes" id="UP000002218"/>
    </source>
</evidence>
<reference evidence="2 3" key="2">
    <citation type="journal article" date="2010" name="Stand. Genomic Sci.">
        <title>Complete genome sequence of Nakamurella multipartita type strain (Y-104).</title>
        <authorList>
            <person name="Tice H."/>
            <person name="Mayilraj S."/>
            <person name="Sims D."/>
            <person name="Lapidus A."/>
            <person name="Nolan M."/>
            <person name="Lucas S."/>
            <person name="Glavina Del Rio T."/>
            <person name="Copeland A."/>
            <person name="Cheng J.F."/>
            <person name="Meincke L."/>
            <person name="Bruce D."/>
            <person name="Goodwin L."/>
            <person name="Pitluck S."/>
            <person name="Ivanova N."/>
            <person name="Mavromatis K."/>
            <person name="Ovchinnikova G."/>
            <person name="Pati A."/>
            <person name="Chen A."/>
            <person name="Palaniappan K."/>
            <person name="Land M."/>
            <person name="Hauser L."/>
            <person name="Chang Y.J."/>
            <person name="Jeffries C.D."/>
            <person name="Detter J.C."/>
            <person name="Brettin T."/>
            <person name="Rohde M."/>
            <person name="Goker M."/>
            <person name="Bristow J."/>
            <person name="Eisen J.A."/>
            <person name="Markowitz V."/>
            <person name="Hugenholtz P."/>
            <person name="Kyrpides N.C."/>
            <person name="Klenk H.P."/>
            <person name="Chen F."/>
        </authorList>
    </citation>
    <scope>NUCLEOTIDE SEQUENCE [LARGE SCALE GENOMIC DNA]</scope>
    <source>
        <strain evidence="3">ATCC 700099 / DSM 44233 / CIP 104796 / JCM 9543 / NBRC 105858 / Y-104</strain>
    </source>
</reference>
<proteinExistence type="predicted"/>
<dbReference type="InterPro" id="IPR026278">
    <property type="entry name" value="KhtT"/>
</dbReference>
<dbReference type="Pfam" id="PF02080">
    <property type="entry name" value="TrkA_C"/>
    <property type="match status" value="1"/>
</dbReference>
<protein>
    <submittedName>
        <fullName evidence="2">TrkA-C domain protein</fullName>
    </submittedName>
</protein>
<dbReference type="InParanoid" id="C8X658"/>
<dbReference type="STRING" id="479431.Namu_0407"/>
<dbReference type="GO" id="GO:0006813">
    <property type="term" value="P:potassium ion transport"/>
    <property type="evidence" value="ECO:0007669"/>
    <property type="project" value="InterPro"/>
</dbReference>
<dbReference type="InterPro" id="IPR006037">
    <property type="entry name" value="RCK_C"/>
</dbReference>
<dbReference type="SUPFAM" id="SSF116726">
    <property type="entry name" value="TrkA C-terminal domain-like"/>
    <property type="match status" value="1"/>
</dbReference>
<evidence type="ECO:0000313" key="2">
    <source>
        <dbReference type="EMBL" id="ACV76829.1"/>
    </source>
</evidence>
<keyword evidence="3" id="KW-1185">Reference proteome</keyword>
<dbReference type="PIRSF" id="PIRSF005028">
    <property type="entry name" value="KhtT"/>
    <property type="match status" value="1"/>
</dbReference>
<dbReference type="Pfam" id="PF25991">
    <property type="entry name" value="KhtT_N"/>
    <property type="match status" value="1"/>
</dbReference>
<dbReference type="PANTHER" id="PTHR30445:SF8">
    <property type="entry name" value="K(+)_H(+) ANTIPORTER SUBUNIT KHTT"/>
    <property type="match status" value="1"/>
</dbReference>
<dbReference type="EMBL" id="CP001737">
    <property type="protein sequence ID" value="ACV76829.1"/>
    <property type="molecule type" value="Genomic_DNA"/>
</dbReference>
<dbReference type="InterPro" id="IPR036721">
    <property type="entry name" value="RCK_C_sf"/>
</dbReference>
<name>C8X658_NAKMY</name>
<dbReference type="PROSITE" id="PS51202">
    <property type="entry name" value="RCK_C"/>
    <property type="match status" value="1"/>
</dbReference>
<dbReference type="AlphaFoldDB" id="C8X658"/>
<dbReference type="HOGENOM" id="CLU_116143_1_0_11"/>
<dbReference type="InterPro" id="IPR050144">
    <property type="entry name" value="AAE_transporter"/>
</dbReference>